<dbReference type="InterPro" id="IPR035948">
    <property type="entry name" value="YwqG-like_sf"/>
</dbReference>
<sequence length="269" mass="30647">MPADSRFKLASLQAYQDKILATARPSMQMILNPSSKLSLWQSKIGGTHYYLPVNTPHPQNTHGQAMFMLAQINCAELPPHDNLPKEGILQFYIDADDDLLGLDFHNRLAQVGFKILFHSHITTDTTQLQTITTPQWEYTPIDQEYAISFHPENQYISVEDADFGQAILDIPRHDSHEDISEHIPEGNTLLQDYAEAFPAIGHRLGGYPFFTQSDPRDDDEALADYILLLQIDSEGDIMWGDSGVCNFFIHPDDLKNQDFSKVLYNWDCY</sequence>
<dbReference type="PANTHER" id="PTHR36436">
    <property type="entry name" value="SLL5081 PROTEIN"/>
    <property type="match status" value="1"/>
</dbReference>
<evidence type="ECO:0000313" key="2">
    <source>
        <dbReference type="Proteomes" id="UP000832034"/>
    </source>
</evidence>
<dbReference type="EMBL" id="CP091512">
    <property type="protein sequence ID" value="UOO93317.1"/>
    <property type="molecule type" value="Genomic_DNA"/>
</dbReference>
<gene>
    <name evidence="1" type="ORF">LVJ81_04620</name>
</gene>
<dbReference type="Gene3D" id="2.30.320.10">
    <property type="entry name" value="YwqG-like"/>
    <property type="match status" value="1"/>
</dbReference>
<name>A0ABY4ED01_VITST</name>
<evidence type="ECO:0000313" key="1">
    <source>
        <dbReference type="EMBL" id="UOO93317.1"/>
    </source>
</evidence>
<reference evidence="1" key="1">
    <citation type="submission" date="2021-12" db="EMBL/GenBank/DDBJ databases">
        <authorList>
            <person name="Veyrier F.J."/>
        </authorList>
    </citation>
    <scope>NUCLEOTIDE SEQUENCE</scope>
    <source>
        <strain evidence="1">SAG 1488-6</strain>
    </source>
</reference>
<keyword evidence="2" id="KW-1185">Reference proteome</keyword>
<dbReference type="Proteomes" id="UP000832034">
    <property type="component" value="Chromosome"/>
</dbReference>
<reference evidence="1" key="2">
    <citation type="journal article" date="2022" name="Res Sq">
        <title>Evolution of multicellular longitudinally dividing oral cavity symbionts (Neisseriaceae).</title>
        <authorList>
            <person name="Nyongesa S."/>
            <person name="Weber P."/>
            <person name="Bernet E."/>
            <person name="Pullido F."/>
            <person name="Nieckarz M."/>
            <person name="Delaby M."/>
            <person name="Nieves C."/>
            <person name="Viehboeck T."/>
            <person name="Krause N."/>
            <person name="Rivera-Millot A."/>
            <person name="Nakamura A."/>
            <person name="Vischer N."/>
            <person name="VanNieuwenhze M."/>
            <person name="Brun Y."/>
            <person name="Cava F."/>
            <person name="Bulgheresi S."/>
            <person name="Veyrier F."/>
        </authorList>
    </citation>
    <scope>NUCLEOTIDE SEQUENCE</scope>
    <source>
        <strain evidence="1">SAG 1488-6</strain>
    </source>
</reference>
<dbReference type="SUPFAM" id="SSF103032">
    <property type="entry name" value="Hypothetical protein YwqG"/>
    <property type="match status" value="1"/>
</dbReference>
<dbReference type="Pfam" id="PF09234">
    <property type="entry name" value="DUF1963"/>
    <property type="match status" value="1"/>
</dbReference>
<dbReference type="InterPro" id="IPR015315">
    <property type="entry name" value="DUF1963"/>
</dbReference>
<organism evidence="1 2">
    <name type="scientific">Vitreoscilla stercoraria</name>
    <dbReference type="NCBI Taxonomy" id="61"/>
    <lineage>
        <taxon>Bacteria</taxon>
        <taxon>Pseudomonadati</taxon>
        <taxon>Pseudomonadota</taxon>
        <taxon>Betaproteobacteria</taxon>
        <taxon>Neisseriales</taxon>
        <taxon>Neisseriaceae</taxon>
        <taxon>Vitreoscilla</taxon>
    </lineage>
</organism>
<dbReference type="PANTHER" id="PTHR36436:SF6">
    <property type="entry name" value="SLL5081 PROTEIN"/>
    <property type="match status" value="1"/>
</dbReference>
<proteinExistence type="predicted"/>
<accession>A0ABY4ED01</accession>
<dbReference type="RefSeq" id="WP_019957667.1">
    <property type="nucleotide sequence ID" value="NZ_CP091512.1"/>
</dbReference>
<protein>
    <submittedName>
        <fullName evidence="1">DUF1963 domain-containing protein</fullName>
    </submittedName>
</protein>